<name>A0A7G9A4M0_9VIRU</name>
<accession>A0A7G9A4M0</accession>
<organism evidence="1">
    <name type="scientific">Bacteriophage sp</name>
    <dbReference type="NCBI Taxonomy" id="38018"/>
    <lineage>
        <taxon>Viruses</taxon>
    </lineage>
</organism>
<reference evidence="1" key="1">
    <citation type="submission" date="2020-07" db="EMBL/GenBank/DDBJ databases">
        <title>Dissolved microcystin release linked to lysis of a Microcystis spp. bloom in Lake Erie (USA) attributed to a novel cyanophage.</title>
        <authorList>
            <person name="McKindles K.M."/>
            <person name="Manes M.A."/>
            <person name="DeMarco J.R."/>
            <person name="McClure A."/>
            <person name="McKay R.M."/>
            <person name="Davis T.W."/>
            <person name="Bullerjahn G.S."/>
        </authorList>
    </citation>
    <scope>NUCLEOTIDE SEQUENCE</scope>
</reference>
<evidence type="ECO:0000313" key="1">
    <source>
        <dbReference type="EMBL" id="QNL31693.1"/>
    </source>
</evidence>
<dbReference type="EMBL" id="MT840189">
    <property type="protein sequence ID" value="QNL31693.1"/>
    <property type="molecule type" value="Genomic_DNA"/>
</dbReference>
<protein>
    <submittedName>
        <fullName evidence="1">Uncharacterized protein</fullName>
    </submittedName>
</protein>
<sequence length="269" mass="28360">MTFIEFWSDVEFKGKIQASVAPENPNDLVNFGTVNALLEGFDYKDAVFASAPSNINLNAPGSVIGGVTMTLANSRFIAANQTNNTENGLYNWNGASVLATRTADASTGAELRNAIVTVASGTGNNDNGVTYRQITQSVTLGISPVIWQVHGSGVPDASETTAGKVQRATLAELEAGTDTAKYVTPSLLASWSGRHLTVTTPPFGDGVNTVFVITHTLVDINPGVDIIRNSGNRDTVGVFTERLSNTSIRLTFASTAIPPVNGFVAKLRP</sequence>
<proteinExistence type="predicted"/>